<feature type="region of interest" description="Disordered" evidence="1">
    <location>
        <begin position="74"/>
        <end position="112"/>
    </location>
</feature>
<evidence type="ECO:0000256" key="1">
    <source>
        <dbReference type="SAM" id="MobiDB-lite"/>
    </source>
</evidence>
<dbReference type="Proteomes" id="UP001274830">
    <property type="component" value="Unassembled WGS sequence"/>
</dbReference>
<reference evidence="2" key="1">
    <citation type="submission" date="2023-07" db="EMBL/GenBank/DDBJ databases">
        <title>Black Yeasts Isolated from many extreme environments.</title>
        <authorList>
            <person name="Coleine C."/>
            <person name="Stajich J.E."/>
            <person name="Selbmann L."/>
        </authorList>
    </citation>
    <scope>NUCLEOTIDE SEQUENCE</scope>
    <source>
        <strain evidence="2">CCFEE 5485</strain>
    </source>
</reference>
<organism evidence="2 3">
    <name type="scientific">Recurvomyces mirabilis</name>
    <dbReference type="NCBI Taxonomy" id="574656"/>
    <lineage>
        <taxon>Eukaryota</taxon>
        <taxon>Fungi</taxon>
        <taxon>Dikarya</taxon>
        <taxon>Ascomycota</taxon>
        <taxon>Pezizomycotina</taxon>
        <taxon>Dothideomycetes</taxon>
        <taxon>Dothideomycetidae</taxon>
        <taxon>Mycosphaerellales</taxon>
        <taxon>Teratosphaeriaceae</taxon>
        <taxon>Recurvomyces</taxon>
    </lineage>
</organism>
<gene>
    <name evidence="2" type="ORF">LTR78_008366</name>
</gene>
<protein>
    <submittedName>
        <fullName evidence="2">Uncharacterized protein</fullName>
    </submittedName>
</protein>
<keyword evidence="3" id="KW-1185">Reference proteome</keyword>
<proteinExistence type="predicted"/>
<dbReference type="AlphaFoldDB" id="A0AAE0WH12"/>
<dbReference type="EMBL" id="JAUTXT010000039">
    <property type="protein sequence ID" value="KAK3671821.1"/>
    <property type="molecule type" value="Genomic_DNA"/>
</dbReference>
<evidence type="ECO:0000313" key="3">
    <source>
        <dbReference type="Proteomes" id="UP001274830"/>
    </source>
</evidence>
<evidence type="ECO:0000313" key="2">
    <source>
        <dbReference type="EMBL" id="KAK3671821.1"/>
    </source>
</evidence>
<name>A0AAE0WH12_9PEZI</name>
<comment type="caution">
    <text evidence="2">The sequence shown here is derived from an EMBL/GenBank/DDBJ whole genome shotgun (WGS) entry which is preliminary data.</text>
</comment>
<feature type="compositionally biased region" description="Basic and acidic residues" evidence="1">
    <location>
        <begin position="13"/>
        <end position="35"/>
    </location>
</feature>
<sequence>MTRNKPAAPASPKDLEEQQIENKKDAEKEIPKSDFDSDTLTPASESDTRPENLSLWDNVPRTISSAVQSVISVNYSPGAPAGGSISRSPSTSSSKGPKKAKSGNIRCRDCTG</sequence>
<feature type="compositionally biased region" description="Low complexity" evidence="1">
    <location>
        <begin position="82"/>
        <end position="95"/>
    </location>
</feature>
<accession>A0AAE0WH12</accession>
<feature type="region of interest" description="Disordered" evidence="1">
    <location>
        <begin position="1"/>
        <end position="58"/>
    </location>
</feature>